<keyword evidence="2" id="KW-0285">Flavoprotein</keyword>
<dbReference type="Pfam" id="PF03441">
    <property type="entry name" value="FAD_binding_7"/>
    <property type="match status" value="1"/>
</dbReference>
<keyword evidence="3" id="KW-0274">FAD</keyword>
<dbReference type="Gene3D" id="1.10.579.10">
    <property type="entry name" value="DNA Cyclobutane Dipyrimidine Photolyase, subunit A, domain 3"/>
    <property type="match status" value="1"/>
</dbReference>
<evidence type="ECO:0000313" key="6">
    <source>
        <dbReference type="EMBL" id="QHU04777.1"/>
    </source>
</evidence>
<dbReference type="GO" id="GO:0003677">
    <property type="term" value="F:DNA binding"/>
    <property type="evidence" value="ECO:0007669"/>
    <property type="project" value="TreeGrafter"/>
</dbReference>
<dbReference type="GO" id="GO:0003904">
    <property type="term" value="F:deoxyribodipyrimidine photo-lyase activity"/>
    <property type="evidence" value="ECO:0007669"/>
    <property type="project" value="TreeGrafter"/>
</dbReference>
<dbReference type="EMBL" id="MN740404">
    <property type="protein sequence ID" value="QHU04777.1"/>
    <property type="molecule type" value="Genomic_DNA"/>
</dbReference>
<comment type="cofactor">
    <cofactor evidence="1">
        <name>FAD</name>
        <dbReference type="ChEBI" id="CHEBI:57692"/>
    </cofactor>
</comment>
<keyword evidence="4" id="KW-0157">Chromophore</keyword>
<dbReference type="GO" id="GO:0006139">
    <property type="term" value="P:nucleobase-containing compound metabolic process"/>
    <property type="evidence" value="ECO:0007669"/>
    <property type="project" value="UniProtKB-ARBA"/>
</dbReference>
<dbReference type="InterPro" id="IPR005101">
    <property type="entry name" value="Cryptochr/Photolyase_FAD-bd"/>
</dbReference>
<dbReference type="GO" id="GO:0006950">
    <property type="term" value="P:response to stress"/>
    <property type="evidence" value="ECO:0007669"/>
    <property type="project" value="UniProtKB-ARBA"/>
</dbReference>
<evidence type="ECO:0000256" key="2">
    <source>
        <dbReference type="ARBA" id="ARBA00022630"/>
    </source>
</evidence>
<dbReference type="PROSITE" id="PS51645">
    <property type="entry name" value="PHR_CRY_ALPHA_BETA"/>
    <property type="match status" value="1"/>
</dbReference>
<feature type="domain" description="Photolyase/cryptochrome alpha/beta" evidence="5">
    <location>
        <begin position="3"/>
        <end position="134"/>
    </location>
</feature>
<evidence type="ECO:0000256" key="3">
    <source>
        <dbReference type="ARBA" id="ARBA00022827"/>
    </source>
</evidence>
<evidence type="ECO:0000259" key="5">
    <source>
        <dbReference type="PROSITE" id="PS51645"/>
    </source>
</evidence>
<evidence type="ECO:0000256" key="4">
    <source>
        <dbReference type="ARBA" id="ARBA00022991"/>
    </source>
</evidence>
<proteinExistence type="predicted"/>
<dbReference type="InterPro" id="IPR018394">
    <property type="entry name" value="DNA_photolyase_1_CS_C"/>
</dbReference>
<evidence type="ECO:0000256" key="1">
    <source>
        <dbReference type="ARBA" id="ARBA00001974"/>
    </source>
</evidence>
<reference evidence="6" key="1">
    <citation type="journal article" date="2020" name="Nature">
        <title>Giant virus diversity and host interactions through global metagenomics.</title>
        <authorList>
            <person name="Schulz F."/>
            <person name="Roux S."/>
            <person name="Paez-Espino D."/>
            <person name="Jungbluth S."/>
            <person name="Walsh D.A."/>
            <person name="Denef V.J."/>
            <person name="McMahon K.D."/>
            <person name="Konstantinidis K.T."/>
            <person name="Eloe-Fadrosh E.A."/>
            <person name="Kyrpides N.C."/>
            <person name="Woyke T."/>
        </authorList>
    </citation>
    <scope>NUCLEOTIDE SEQUENCE</scope>
    <source>
        <strain evidence="6">GVMAG-M-3300027708-5</strain>
    </source>
</reference>
<protein>
    <recommendedName>
        <fullName evidence="5">Photolyase/cryptochrome alpha/beta domain-containing protein</fullName>
    </recommendedName>
</protein>
<sequence length="459" mass="53232">MKKTGLFIFHRDFRIVDNVGLLAASELCEKLYTCFIFTPDQVGKANSFKSENSVQFMIESLNDLKQNIRADGGDLMTFYGKQSDVIKMLSKALDINAVFFNKDYTPYAVTRESETVKLCESLKIDCQMFSDYYLFEPGTVLSGGKTAYKKYTPFYEAVVHKKVDAPTSKKIKNFTKTTKAMSNAITLEHALKAFTKPNVDILVHGGRAAGLLRLKLVAKTQHKYDAKRDFFIENTTFLSAYLKFGCISVREAYQTFRHTSHGLTRELIWREFFAHVLYSYPEVVGKSYQPRYRHIKWQTSKVAFEKWKIGQTGFPIVDACMRQLNTTGYMHNRGRMTVASFLIKTLLHDWRLGEKYFAQRLTDYDVASNNGGWQGISGTGVDMKPYFRDMNPWIQQENFDKNCEFIKKWVPELADVDPKDIHKWADVWMDPKYKQVDYPKPMVDYTEQKAKMLQMYKDA</sequence>
<dbReference type="PROSITE" id="PS00394">
    <property type="entry name" value="DNA_PHOTOLYASES_1_1"/>
    <property type="match status" value="1"/>
</dbReference>
<dbReference type="GO" id="GO:0071949">
    <property type="term" value="F:FAD binding"/>
    <property type="evidence" value="ECO:0007669"/>
    <property type="project" value="TreeGrafter"/>
</dbReference>
<dbReference type="InterPro" id="IPR002081">
    <property type="entry name" value="Cryptochrome/DNA_photolyase_1"/>
</dbReference>
<dbReference type="InterPro" id="IPR014729">
    <property type="entry name" value="Rossmann-like_a/b/a_fold"/>
</dbReference>
<dbReference type="InterPro" id="IPR036155">
    <property type="entry name" value="Crypto/Photolyase_N_sf"/>
</dbReference>
<dbReference type="Pfam" id="PF00875">
    <property type="entry name" value="DNA_photolyase"/>
    <property type="match status" value="1"/>
</dbReference>
<name>A0A6C0JJY4_9ZZZZ</name>
<dbReference type="InterPro" id="IPR006050">
    <property type="entry name" value="DNA_photolyase_N"/>
</dbReference>
<dbReference type="InterPro" id="IPR036134">
    <property type="entry name" value="Crypto/Photolyase_FAD-like_sf"/>
</dbReference>
<accession>A0A6C0JJY4</accession>
<dbReference type="AlphaFoldDB" id="A0A6C0JJY4"/>
<dbReference type="SUPFAM" id="SSF52425">
    <property type="entry name" value="Cryptochrome/photolyase, N-terminal domain"/>
    <property type="match status" value="1"/>
</dbReference>
<dbReference type="SUPFAM" id="SSF48173">
    <property type="entry name" value="Cryptochrome/photolyase FAD-binding domain"/>
    <property type="match status" value="1"/>
</dbReference>
<organism evidence="6">
    <name type="scientific">viral metagenome</name>
    <dbReference type="NCBI Taxonomy" id="1070528"/>
    <lineage>
        <taxon>unclassified sequences</taxon>
        <taxon>metagenomes</taxon>
        <taxon>organismal metagenomes</taxon>
    </lineage>
</organism>
<dbReference type="PANTHER" id="PTHR11455:SF9">
    <property type="entry name" value="CRYPTOCHROME CIRCADIAN CLOCK 5 ISOFORM X1"/>
    <property type="match status" value="1"/>
</dbReference>
<dbReference type="Gene3D" id="3.40.50.620">
    <property type="entry name" value="HUPs"/>
    <property type="match status" value="1"/>
</dbReference>
<dbReference type="Gene3D" id="1.25.40.80">
    <property type="match status" value="1"/>
</dbReference>
<dbReference type="PANTHER" id="PTHR11455">
    <property type="entry name" value="CRYPTOCHROME"/>
    <property type="match status" value="1"/>
</dbReference>
<dbReference type="PRINTS" id="PR00147">
    <property type="entry name" value="DNAPHOTLYASE"/>
</dbReference>